<feature type="region of interest" description="Disordered" evidence="8">
    <location>
        <begin position="145"/>
        <end position="182"/>
    </location>
</feature>
<keyword evidence="5" id="KW-0418">Kinase</keyword>
<gene>
    <name evidence="9" type="ORF">chiPu_0020365</name>
</gene>
<feature type="compositionally biased region" description="Basic and acidic residues" evidence="8">
    <location>
        <begin position="145"/>
        <end position="163"/>
    </location>
</feature>
<dbReference type="PANTHER" id="PTHR46538:SF4">
    <property type="entry name" value="NON-SPECIFIC SERINE_THREONINE PROTEIN KINASE"/>
    <property type="match status" value="1"/>
</dbReference>
<dbReference type="GO" id="GO:0004674">
    <property type="term" value="F:protein serine/threonine kinase activity"/>
    <property type="evidence" value="ECO:0007669"/>
    <property type="project" value="UniProtKB-KW"/>
</dbReference>
<dbReference type="STRING" id="137246.A0A401RF02"/>
<evidence type="ECO:0000256" key="4">
    <source>
        <dbReference type="ARBA" id="ARBA00022679"/>
    </source>
</evidence>
<comment type="catalytic activity">
    <reaction evidence="6">
        <text>L-threonyl-[protein] + ATP = O-phospho-L-threonyl-[protein] + ADP + H(+)</text>
        <dbReference type="Rhea" id="RHEA:46608"/>
        <dbReference type="Rhea" id="RHEA-COMP:11060"/>
        <dbReference type="Rhea" id="RHEA-COMP:11605"/>
        <dbReference type="ChEBI" id="CHEBI:15378"/>
        <dbReference type="ChEBI" id="CHEBI:30013"/>
        <dbReference type="ChEBI" id="CHEBI:30616"/>
        <dbReference type="ChEBI" id="CHEBI:61977"/>
        <dbReference type="ChEBI" id="CHEBI:456216"/>
        <dbReference type="EC" id="2.7.11.1"/>
    </reaction>
</comment>
<evidence type="ECO:0000313" key="10">
    <source>
        <dbReference type="Proteomes" id="UP000287033"/>
    </source>
</evidence>
<evidence type="ECO:0000256" key="7">
    <source>
        <dbReference type="ARBA" id="ARBA00048679"/>
    </source>
</evidence>
<dbReference type="OrthoDB" id="10027016at2759"/>
<evidence type="ECO:0000256" key="8">
    <source>
        <dbReference type="SAM" id="MobiDB-lite"/>
    </source>
</evidence>
<keyword evidence="2" id="KW-0723">Serine/threonine-protein kinase</keyword>
<dbReference type="InterPro" id="IPR022165">
    <property type="entry name" value="PKK"/>
</dbReference>
<evidence type="ECO:0000313" key="9">
    <source>
        <dbReference type="EMBL" id="GCC16666.1"/>
    </source>
</evidence>
<dbReference type="InterPro" id="IPR051585">
    <property type="entry name" value="STE20_Ser/Thr_Kinases"/>
</dbReference>
<dbReference type="Pfam" id="PF12474">
    <property type="entry name" value="PKK"/>
    <property type="match status" value="1"/>
</dbReference>
<evidence type="ECO:0000256" key="6">
    <source>
        <dbReference type="ARBA" id="ARBA00047899"/>
    </source>
</evidence>
<name>A0A401RF02_CHIPU</name>
<evidence type="ECO:0000256" key="5">
    <source>
        <dbReference type="ARBA" id="ARBA00022777"/>
    </source>
</evidence>
<dbReference type="AlphaFoldDB" id="A0A401RF02"/>
<feature type="region of interest" description="Disordered" evidence="8">
    <location>
        <begin position="1"/>
        <end position="27"/>
    </location>
</feature>
<protein>
    <submittedName>
        <fullName evidence="9">Uncharacterized protein</fullName>
    </submittedName>
</protein>
<dbReference type="PANTHER" id="PTHR46538">
    <property type="entry name" value="PROTEIN KINASE DOMAIN-CONTAINING PROTEIN"/>
    <property type="match status" value="1"/>
</dbReference>
<keyword evidence="4" id="KW-0808">Transferase</keyword>
<sequence>MAHDHSNLLEDLRNQQAQERARLPKMQRQDVKARLNLFKQSLKIKAVGAVEQRELVKQFLLQEEVRQKEERQQQHQKHEVHLQELQRQCDSNMVELQHLQSEKLSLLVSREREKLKTLDEEHTMELKEWRERLVSRKEILEEELTRRRQQQEVTSRRSSEPDTTKSSLHRISRFFPLPSFPS</sequence>
<comment type="catalytic activity">
    <reaction evidence="7">
        <text>L-seryl-[protein] + ATP = O-phospho-L-seryl-[protein] + ADP + H(+)</text>
        <dbReference type="Rhea" id="RHEA:17989"/>
        <dbReference type="Rhea" id="RHEA-COMP:9863"/>
        <dbReference type="Rhea" id="RHEA-COMP:11604"/>
        <dbReference type="ChEBI" id="CHEBI:15378"/>
        <dbReference type="ChEBI" id="CHEBI:29999"/>
        <dbReference type="ChEBI" id="CHEBI:30616"/>
        <dbReference type="ChEBI" id="CHEBI:83421"/>
        <dbReference type="ChEBI" id="CHEBI:456216"/>
        <dbReference type="EC" id="2.7.11.1"/>
    </reaction>
</comment>
<proteinExistence type="inferred from homology"/>
<comment type="caution">
    <text evidence="9">The sequence shown here is derived from an EMBL/GenBank/DDBJ whole genome shotgun (WGS) entry which is preliminary data.</text>
</comment>
<comment type="similarity">
    <text evidence="1">Belongs to the protein kinase superfamily. STE Ser/Thr protein kinase family. STE20 subfamily.</text>
</comment>
<evidence type="ECO:0000256" key="2">
    <source>
        <dbReference type="ARBA" id="ARBA00022527"/>
    </source>
</evidence>
<organism evidence="9 10">
    <name type="scientific">Chiloscyllium punctatum</name>
    <name type="common">Brownbanded bambooshark</name>
    <name type="synonym">Hemiscyllium punctatum</name>
    <dbReference type="NCBI Taxonomy" id="137246"/>
    <lineage>
        <taxon>Eukaryota</taxon>
        <taxon>Metazoa</taxon>
        <taxon>Chordata</taxon>
        <taxon>Craniata</taxon>
        <taxon>Vertebrata</taxon>
        <taxon>Chondrichthyes</taxon>
        <taxon>Elasmobranchii</taxon>
        <taxon>Galeomorphii</taxon>
        <taxon>Galeoidea</taxon>
        <taxon>Orectolobiformes</taxon>
        <taxon>Hemiscylliidae</taxon>
        <taxon>Chiloscyllium</taxon>
    </lineage>
</organism>
<dbReference type="EMBL" id="BEZZ01002548">
    <property type="protein sequence ID" value="GCC16666.1"/>
    <property type="molecule type" value="Genomic_DNA"/>
</dbReference>
<dbReference type="Proteomes" id="UP000287033">
    <property type="component" value="Unassembled WGS sequence"/>
</dbReference>
<reference evidence="9 10" key="1">
    <citation type="journal article" date="2018" name="Nat. Ecol. Evol.">
        <title>Shark genomes provide insights into elasmobranch evolution and the origin of vertebrates.</title>
        <authorList>
            <person name="Hara Y"/>
            <person name="Yamaguchi K"/>
            <person name="Onimaru K"/>
            <person name="Kadota M"/>
            <person name="Koyanagi M"/>
            <person name="Keeley SD"/>
            <person name="Tatsumi K"/>
            <person name="Tanaka K"/>
            <person name="Motone F"/>
            <person name="Kageyama Y"/>
            <person name="Nozu R"/>
            <person name="Adachi N"/>
            <person name="Nishimura O"/>
            <person name="Nakagawa R"/>
            <person name="Tanegashima C"/>
            <person name="Kiyatake I"/>
            <person name="Matsumoto R"/>
            <person name="Murakumo K"/>
            <person name="Nishida K"/>
            <person name="Terakita A"/>
            <person name="Kuratani S"/>
            <person name="Sato K"/>
            <person name="Hyodo S Kuraku.S."/>
        </authorList>
    </citation>
    <scope>NUCLEOTIDE SEQUENCE [LARGE SCALE GENOMIC DNA]</scope>
</reference>
<keyword evidence="3" id="KW-0597">Phosphoprotein</keyword>
<accession>A0A401RF02</accession>
<evidence type="ECO:0000256" key="1">
    <source>
        <dbReference type="ARBA" id="ARBA00008874"/>
    </source>
</evidence>
<keyword evidence="10" id="KW-1185">Reference proteome</keyword>
<evidence type="ECO:0000256" key="3">
    <source>
        <dbReference type="ARBA" id="ARBA00022553"/>
    </source>
</evidence>